<name>A0ABY6BN11_9GAMM</name>
<keyword evidence="2" id="KW-1185">Reference proteome</keyword>
<evidence type="ECO:0000313" key="2">
    <source>
        <dbReference type="Proteomes" id="UP001064632"/>
    </source>
</evidence>
<protein>
    <submittedName>
        <fullName evidence="1">Uncharacterized protein</fullName>
    </submittedName>
</protein>
<reference evidence="1" key="1">
    <citation type="submission" date="2022-09" db="EMBL/GenBank/DDBJ databases">
        <title>Tahibacter sp. nov., isolated from a fresh water.</title>
        <authorList>
            <person name="Baek J.H."/>
            <person name="Lee J.K."/>
            <person name="Kim J.M."/>
            <person name="Jeon C.O."/>
        </authorList>
    </citation>
    <scope>NUCLEOTIDE SEQUENCE</scope>
    <source>
        <strain evidence="1">W38</strain>
    </source>
</reference>
<sequence>MWSFAEISDRARHTFWVRALIAVVGGAVLAPSFADAAERQALVLADAQPTVVSEALGKGYRERGFAVQAMQPDASGDVVAYAESVARKAREMMAAGVEAADITIVASGDATSAAVLASAILGRLDMNYVLVGGCDPQLQANYRYRPSGRMLSLVEPGSSRSCRPEWSNAPRVSQRRELDLATTGFAAPGAPTLDAMVQWSQGEYLAARTDLIVANTR</sequence>
<organism evidence="1 2">
    <name type="scientific">Tahibacter amnicola</name>
    <dbReference type="NCBI Taxonomy" id="2976241"/>
    <lineage>
        <taxon>Bacteria</taxon>
        <taxon>Pseudomonadati</taxon>
        <taxon>Pseudomonadota</taxon>
        <taxon>Gammaproteobacteria</taxon>
        <taxon>Lysobacterales</taxon>
        <taxon>Rhodanobacteraceae</taxon>
        <taxon>Tahibacter</taxon>
    </lineage>
</organism>
<proteinExistence type="predicted"/>
<gene>
    <name evidence="1" type="ORF">N4264_10115</name>
</gene>
<dbReference type="Proteomes" id="UP001064632">
    <property type="component" value="Chromosome"/>
</dbReference>
<evidence type="ECO:0000313" key="1">
    <source>
        <dbReference type="EMBL" id="UXI69956.1"/>
    </source>
</evidence>
<dbReference type="EMBL" id="CP104694">
    <property type="protein sequence ID" value="UXI69956.1"/>
    <property type="molecule type" value="Genomic_DNA"/>
</dbReference>
<dbReference type="RefSeq" id="WP_261696908.1">
    <property type="nucleotide sequence ID" value="NZ_CP104694.1"/>
</dbReference>
<accession>A0ABY6BN11</accession>